<evidence type="ECO:0000256" key="1">
    <source>
        <dbReference type="SAM" id="MobiDB-lite"/>
    </source>
</evidence>
<organism evidence="2 3">
    <name type="scientific">Colocasia esculenta</name>
    <name type="common">Wild taro</name>
    <name type="synonym">Arum esculentum</name>
    <dbReference type="NCBI Taxonomy" id="4460"/>
    <lineage>
        <taxon>Eukaryota</taxon>
        <taxon>Viridiplantae</taxon>
        <taxon>Streptophyta</taxon>
        <taxon>Embryophyta</taxon>
        <taxon>Tracheophyta</taxon>
        <taxon>Spermatophyta</taxon>
        <taxon>Magnoliopsida</taxon>
        <taxon>Liliopsida</taxon>
        <taxon>Araceae</taxon>
        <taxon>Aroideae</taxon>
        <taxon>Colocasieae</taxon>
        <taxon>Colocasia</taxon>
    </lineage>
</organism>
<dbReference type="EMBL" id="NMUH01002718">
    <property type="protein sequence ID" value="MQM01689.1"/>
    <property type="molecule type" value="Genomic_DNA"/>
</dbReference>
<feature type="compositionally biased region" description="Basic and acidic residues" evidence="1">
    <location>
        <begin position="63"/>
        <end position="77"/>
    </location>
</feature>
<dbReference type="OrthoDB" id="1925835at2759"/>
<accession>A0A843VXT8</accession>
<reference evidence="2" key="1">
    <citation type="submission" date="2017-07" db="EMBL/GenBank/DDBJ databases">
        <title>Taro Niue Genome Assembly and Annotation.</title>
        <authorList>
            <person name="Atibalentja N."/>
            <person name="Keating K."/>
            <person name="Fields C.J."/>
        </authorList>
    </citation>
    <scope>NUCLEOTIDE SEQUENCE</scope>
    <source>
        <strain evidence="2">Niue_2</strain>
        <tissue evidence="2">Leaf</tissue>
    </source>
</reference>
<protein>
    <submittedName>
        <fullName evidence="2">Uncharacterized protein</fullName>
    </submittedName>
</protein>
<dbReference type="InterPro" id="IPR039300">
    <property type="entry name" value="JASON"/>
</dbReference>
<name>A0A843VXT8_COLES</name>
<dbReference type="AlphaFoldDB" id="A0A843VXT8"/>
<feature type="compositionally biased region" description="Acidic residues" evidence="1">
    <location>
        <begin position="127"/>
        <end position="144"/>
    </location>
</feature>
<dbReference type="PANTHER" id="PTHR33318">
    <property type="entry name" value="ASPARTYL/GLUTAMYL-TRNA(ASN/GLN) AMIDOTRANSFERASE SUBUNIT"/>
    <property type="match status" value="1"/>
</dbReference>
<keyword evidence="3" id="KW-1185">Reference proteome</keyword>
<comment type="caution">
    <text evidence="2">The sequence shown here is derived from an EMBL/GenBank/DDBJ whole genome shotgun (WGS) entry which is preliminary data.</text>
</comment>
<evidence type="ECO:0000313" key="2">
    <source>
        <dbReference type="EMBL" id="MQM01689.1"/>
    </source>
</evidence>
<gene>
    <name evidence="2" type="ORF">Taro_034451</name>
</gene>
<dbReference type="Proteomes" id="UP000652761">
    <property type="component" value="Unassembled WGS sequence"/>
</dbReference>
<proteinExistence type="predicted"/>
<dbReference type="GO" id="GO:0007142">
    <property type="term" value="P:male meiosis II"/>
    <property type="evidence" value="ECO:0007669"/>
    <property type="project" value="InterPro"/>
</dbReference>
<dbReference type="PANTHER" id="PTHR33318:SF4">
    <property type="entry name" value="OS04G0511700 PROTEIN"/>
    <property type="match status" value="1"/>
</dbReference>
<sequence length="374" mass="42020">MGCFLGCFGVPKDRSRSKPIRRIPSRDHRFPDNYKLLQQNSLARPPPPPPRSSPLRLQLLTGEEERPGAHLEPRDTNDAWVAAPEQLPEEKRPTPIPESGGGSEKQSSSTPRKRVTFDLNVKTYEREPEDDVSGDVSEEQEQSDEEKSQRVGSSTPRSSEAFPSNHRYQNYTISDGENSEEDGEDEFSDDYDEEDDDCEDCGLDDDDAVDAIRGINEEDESFESYFSPPIEKKIQSYKESIPEQPIASDHGARDRSRYVHSVLNPVENLSQWKEAKAKTQPLNSRLSKKENICLGTKNEVLAEASLSNWLPSSELSPVKVFKGNNSCRTESKHSISGVLHVEDVLVGILSTPILKSSLKEFEQMKNPSFLKLVT</sequence>
<feature type="compositionally biased region" description="Polar residues" evidence="1">
    <location>
        <begin position="150"/>
        <end position="173"/>
    </location>
</feature>
<evidence type="ECO:0000313" key="3">
    <source>
        <dbReference type="Proteomes" id="UP000652761"/>
    </source>
</evidence>
<feature type="region of interest" description="Disordered" evidence="1">
    <location>
        <begin position="13"/>
        <end position="206"/>
    </location>
</feature>
<feature type="compositionally biased region" description="Acidic residues" evidence="1">
    <location>
        <begin position="177"/>
        <end position="206"/>
    </location>
</feature>